<dbReference type="EMBL" id="JBAMIC010000011">
    <property type="protein sequence ID" value="KAK7101145.1"/>
    <property type="molecule type" value="Genomic_DNA"/>
</dbReference>
<comment type="caution">
    <text evidence="3">The sequence shown here is derived from an EMBL/GenBank/DDBJ whole genome shotgun (WGS) entry which is preliminary data.</text>
</comment>
<evidence type="ECO:0000313" key="3">
    <source>
        <dbReference type="EMBL" id="KAK7101145.1"/>
    </source>
</evidence>
<keyword evidence="4" id="KW-1185">Reference proteome</keyword>
<sequence length="109" mass="11690">MSGGWKHGLCGCFDNVGLCVITYFVPCYTFGKNAEAVGDSCCLCGLLYFVPLANIAALLSVRGKVRETSGIPGGCCEDLLMILFCHLCALVQEAQEIQAPSETITIIRH</sequence>
<dbReference type="AlphaFoldDB" id="A0AAN9B884"/>
<dbReference type="PANTHER" id="PTHR15907">
    <property type="entry name" value="DUF614 FAMILY PROTEIN-RELATED"/>
    <property type="match status" value="1"/>
</dbReference>
<dbReference type="NCBIfam" id="TIGR01571">
    <property type="entry name" value="A_thal_Cys_rich"/>
    <property type="match status" value="1"/>
</dbReference>
<proteinExistence type="inferred from homology"/>
<keyword evidence="2" id="KW-0812">Transmembrane</keyword>
<evidence type="ECO:0000313" key="4">
    <source>
        <dbReference type="Proteomes" id="UP001374579"/>
    </source>
</evidence>
<feature type="transmembrane region" description="Helical" evidence="2">
    <location>
        <begin position="37"/>
        <end position="59"/>
    </location>
</feature>
<gene>
    <name evidence="3" type="ORF">V1264_023983</name>
</gene>
<reference evidence="3 4" key="1">
    <citation type="submission" date="2024-02" db="EMBL/GenBank/DDBJ databases">
        <title>Chromosome-scale genome assembly of the rough periwinkle Littorina saxatilis.</title>
        <authorList>
            <person name="De Jode A."/>
            <person name="Faria R."/>
            <person name="Formenti G."/>
            <person name="Sims Y."/>
            <person name="Smith T.P."/>
            <person name="Tracey A."/>
            <person name="Wood J.M.D."/>
            <person name="Zagrodzka Z.B."/>
            <person name="Johannesson K."/>
            <person name="Butlin R.K."/>
            <person name="Leder E.H."/>
        </authorList>
    </citation>
    <scope>NUCLEOTIDE SEQUENCE [LARGE SCALE GENOMIC DNA]</scope>
    <source>
        <strain evidence="3">Snail1</strain>
        <tissue evidence="3">Muscle</tissue>
    </source>
</reference>
<dbReference type="InterPro" id="IPR006461">
    <property type="entry name" value="PLAC_motif_containing"/>
</dbReference>
<keyword evidence="2" id="KW-1133">Transmembrane helix</keyword>
<accession>A0AAN9B884</accession>
<comment type="similarity">
    <text evidence="1">Belongs to the cornifelin family.</text>
</comment>
<evidence type="ECO:0000256" key="1">
    <source>
        <dbReference type="ARBA" id="ARBA00009024"/>
    </source>
</evidence>
<dbReference type="Proteomes" id="UP001374579">
    <property type="component" value="Unassembled WGS sequence"/>
</dbReference>
<protein>
    <submittedName>
        <fullName evidence="3">Uncharacterized protein</fullName>
    </submittedName>
</protein>
<evidence type="ECO:0000256" key="2">
    <source>
        <dbReference type="SAM" id="Phobius"/>
    </source>
</evidence>
<organism evidence="3 4">
    <name type="scientific">Littorina saxatilis</name>
    <dbReference type="NCBI Taxonomy" id="31220"/>
    <lineage>
        <taxon>Eukaryota</taxon>
        <taxon>Metazoa</taxon>
        <taxon>Spiralia</taxon>
        <taxon>Lophotrochozoa</taxon>
        <taxon>Mollusca</taxon>
        <taxon>Gastropoda</taxon>
        <taxon>Caenogastropoda</taxon>
        <taxon>Littorinimorpha</taxon>
        <taxon>Littorinoidea</taxon>
        <taxon>Littorinidae</taxon>
        <taxon>Littorina</taxon>
    </lineage>
</organism>
<keyword evidence="2" id="KW-0472">Membrane</keyword>
<dbReference type="Pfam" id="PF04749">
    <property type="entry name" value="PLAC8"/>
    <property type="match status" value="1"/>
</dbReference>
<name>A0AAN9B884_9CAEN</name>
<feature type="transmembrane region" description="Helical" evidence="2">
    <location>
        <begin position="12"/>
        <end position="31"/>
    </location>
</feature>